<protein>
    <submittedName>
        <fullName evidence="7">Peptide/nickel transport system ATP-binding protein</fullName>
    </submittedName>
</protein>
<evidence type="ECO:0000259" key="6">
    <source>
        <dbReference type="PROSITE" id="PS50893"/>
    </source>
</evidence>
<dbReference type="PANTHER" id="PTHR43776:SF7">
    <property type="entry name" value="D,D-DIPEPTIDE TRANSPORT ATP-BINDING PROTEIN DDPF-RELATED"/>
    <property type="match status" value="1"/>
</dbReference>
<dbReference type="InterPro" id="IPR003439">
    <property type="entry name" value="ABC_transporter-like_ATP-bd"/>
</dbReference>
<dbReference type="PROSITE" id="PS00211">
    <property type="entry name" value="ABC_TRANSPORTER_1"/>
    <property type="match status" value="1"/>
</dbReference>
<dbReference type="SUPFAM" id="SSF52540">
    <property type="entry name" value="P-loop containing nucleoside triphosphate hydrolases"/>
    <property type="match status" value="1"/>
</dbReference>
<name>A0A1H2YWD9_9RHOB</name>
<gene>
    <name evidence="7" type="ORF">SAMN04488238_105159</name>
</gene>
<evidence type="ECO:0000256" key="4">
    <source>
        <dbReference type="ARBA" id="ARBA00022741"/>
    </source>
</evidence>
<evidence type="ECO:0000313" key="7">
    <source>
        <dbReference type="EMBL" id="SDX09391.1"/>
    </source>
</evidence>
<dbReference type="Pfam" id="PF00005">
    <property type="entry name" value="ABC_tran"/>
    <property type="match status" value="1"/>
</dbReference>
<dbReference type="InterPro" id="IPR003593">
    <property type="entry name" value="AAA+_ATPase"/>
</dbReference>
<dbReference type="RefSeq" id="WP_092888675.1">
    <property type="nucleotide sequence ID" value="NZ_CP061502.1"/>
</dbReference>
<dbReference type="PROSITE" id="PS50893">
    <property type="entry name" value="ABC_TRANSPORTER_2"/>
    <property type="match status" value="1"/>
</dbReference>
<dbReference type="Proteomes" id="UP000198539">
    <property type="component" value="Unassembled WGS sequence"/>
</dbReference>
<dbReference type="GO" id="GO:0005886">
    <property type="term" value="C:plasma membrane"/>
    <property type="evidence" value="ECO:0007669"/>
    <property type="project" value="UniProtKB-SubCell"/>
</dbReference>
<feature type="domain" description="ABC transporter" evidence="6">
    <location>
        <begin position="6"/>
        <end position="251"/>
    </location>
</feature>
<dbReference type="NCBIfam" id="TIGR01727">
    <property type="entry name" value="oligo_HPY"/>
    <property type="match status" value="1"/>
</dbReference>
<dbReference type="STRING" id="564137.SAMN04488238_105159"/>
<proteinExistence type="inferred from homology"/>
<evidence type="ECO:0000256" key="2">
    <source>
        <dbReference type="ARBA" id="ARBA00005417"/>
    </source>
</evidence>
<dbReference type="FunFam" id="3.40.50.300:FF:000016">
    <property type="entry name" value="Oligopeptide ABC transporter ATP-binding component"/>
    <property type="match status" value="1"/>
</dbReference>
<dbReference type="InterPro" id="IPR050319">
    <property type="entry name" value="ABC_transp_ATP-bind"/>
</dbReference>
<organism evidence="7 8">
    <name type="scientific">Roseicitreum antarcticum</name>
    <dbReference type="NCBI Taxonomy" id="564137"/>
    <lineage>
        <taxon>Bacteria</taxon>
        <taxon>Pseudomonadati</taxon>
        <taxon>Pseudomonadota</taxon>
        <taxon>Alphaproteobacteria</taxon>
        <taxon>Rhodobacterales</taxon>
        <taxon>Paracoccaceae</taxon>
        <taxon>Roseicitreum</taxon>
    </lineage>
</organism>
<dbReference type="InterPro" id="IPR017871">
    <property type="entry name" value="ABC_transporter-like_CS"/>
</dbReference>
<accession>A0A1H2YWD9</accession>
<evidence type="ECO:0000256" key="1">
    <source>
        <dbReference type="ARBA" id="ARBA00004417"/>
    </source>
</evidence>
<reference evidence="7 8" key="1">
    <citation type="submission" date="2016-10" db="EMBL/GenBank/DDBJ databases">
        <authorList>
            <person name="de Groot N.N."/>
        </authorList>
    </citation>
    <scope>NUCLEOTIDE SEQUENCE [LARGE SCALE GENOMIC DNA]</scope>
    <source>
        <strain evidence="7 8">CGMCC 1.8894</strain>
    </source>
</reference>
<dbReference type="GO" id="GO:0015833">
    <property type="term" value="P:peptide transport"/>
    <property type="evidence" value="ECO:0007669"/>
    <property type="project" value="InterPro"/>
</dbReference>
<evidence type="ECO:0000313" key="8">
    <source>
        <dbReference type="Proteomes" id="UP000198539"/>
    </source>
</evidence>
<dbReference type="GO" id="GO:0005524">
    <property type="term" value="F:ATP binding"/>
    <property type="evidence" value="ECO:0007669"/>
    <property type="project" value="UniProtKB-KW"/>
</dbReference>
<keyword evidence="3" id="KW-0813">Transport</keyword>
<dbReference type="InterPro" id="IPR013563">
    <property type="entry name" value="Oligopep_ABC_C"/>
</dbReference>
<dbReference type="Gene3D" id="3.40.50.300">
    <property type="entry name" value="P-loop containing nucleotide triphosphate hydrolases"/>
    <property type="match status" value="1"/>
</dbReference>
<keyword evidence="8" id="KW-1185">Reference proteome</keyword>
<dbReference type="CDD" id="cd03257">
    <property type="entry name" value="ABC_NikE_OppD_transporters"/>
    <property type="match status" value="1"/>
</dbReference>
<dbReference type="PANTHER" id="PTHR43776">
    <property type="entry name" value="TRANSPORT ATP-BINDING PROTEIN"/>
    <property type="match status" value="1"/>
</dbReference>
<dbReference type="OrthoDB" id="9802264at2"/>
<evidence type="ECO:0000256" key="5">
    <source>
        <dbReference type="ARBA" id="ARBA00022840"/>
    </source>
</evidence>
<comment type="similarity">
    <text evidence="2">Belongs to the ABC transporter superfamily.</text>
</comment>
<dbReference type="SMART" id="SM00382">
    <property type="entry name" value="AAA"/>
    <property type="match status" value="1"/>
</dbReference>
<dbReference type="InterPro" id="IPR027417">
    <property type="entry name" value="P-loop_NTPase"/>
</dbReference>
<sequence length="325" mass="34681">MTDTVLEMNAVTRNYAVGGIFSRRRTLQALRGIDLKVEKGKTLGLVGESGCGKSTLSRMLLGIEEPSSGTVRIDGRALDSYTRLDRARLIQAVYQDPYSSLNPRMTVAATIAAPLTVRGTGTARSRREKVRALAAAVGLPEHLIDAYPGQLSGGQRQRVAIARALIAEPEILICDEPTSALDVSVQSQILNLLNRLKREWGITMILISHDLSVIHHLADRVAVMYLGQIVEEGDAAALFKAPRHPYTQALLRAVLPAKAGQGVPELGLAAEFPNPVSPPSGCAFHPRCPRADGGLCATVAPGVTGSGTTRFHCHHPLPNAADAQA</sequence>
<dbReference type="EMBL" id="FNOM01000005">
    <property type="protein sequence ID" value="SDX09391.1"/>
    <property type="molecule type" value="Genomic_DNA"/>
</dbReference>
<dbReference type="AlphaFoldDB" id="A0A1H2YWD9"/>
<comment type="subcellular location">
    <subcellularLocation>
        <location evidence="1">Cell inner membrane</location>
        <topology evidence="1">Peripheral membrane protein</topology>
    </subcellularLocation>
</comment>
<keyword evidence="5 7" id="KW-0067">ATP-binding</keyword>
<evidence type="ECO:0000256" key="3">
    <source>
        <dbReference type="ARBA" id="ARBA00022448"/>
    </source>
</evidence>
<keyword evidence="4" id="KW-0547">Nucleotide-binding</keyword>
<dbReference type="GO" id="GO:0055085">
    <property type="term" value="P:transmembrane transport"/>
    <property type="evidence" value="ECO:0007669"/>
    <property type="project" value="UniProtKB-ARBA"/>
</dbReference>
<dbReference type="Pfam" id="PF08352">
    <property type="entry name" value="oligo_HPY"/>
    <property type="match status" value="1"/>
</dbReference>
<dbReference type="GO" id="GO:0016887">
    <property type="term" value="F:ATP hydrolysis activity"/>
    <property type="evidence" value="ECO:0007669"/>
    <property type="project" value="InterPro"/>
</dbReference>